<evidence type="ECO:0000259" key="15">
    <source>
        <dbReference type="PROSITE" id="PS51820"/>
    </source>
</evidence>
<dbReference type="InterPro" id="IPR055401">
    <property type="entry name" value="CEMIP_beta-hel_dom"/>
</dbReference>
<keyword evidence="9 12" id="KW-0472">Membrane</keyword>
<name>A0AAJ7T465_PETMA</name>
<dbReference type="PROSITE" id="PS51820">
    <property type="entry name" value="PA14"/>
    <property type="match status" value="1"/>
</dbReference>
<evidence type="ECO:0000256" key="13">
    <source>
        <dbReference type="SAM" id="SignalP"/>
    </source>
</evidence>
<feature type="transmembrane region" description="Helical" evidence="12">
    <location>
        <begin position="4205"/>
        <end position="4227"/>
    </location>
</feature>
<evidence type="ECO:0000256" key="10">
    <source>
        <dbReference type="ARBA" id="ARBA00023180"/>
    </source>
</evidence>
<dbReference type="SMART" id="SM00710">
    <property type="entry name" value="PbH1"/>
    <property type="match status" value="8"/>
</dbReference>
<evidence type="ECO:0000256" key="3">
    <source>
        <dbReference type="ARBA" id="ARBA00004316"/>
    </source>
</evidence>
<dbReference type="CTD" id="93035"/>
<protein>
    <submittedName>
        <fullName evidence="17">Fibrocystin-L isoform X2</fullName>
    </submittedName>
</protein>
<dbReference type="CDD" id="cd00603">
    <property type="entry name" value="IPT_PCSR"/>
    <property type="match status" value="13"/>
</dbReference>
<dbReference type="GO" id="GO:0005886">
    <property type="term" value="C:plasma membrane"/>
    <property type="evidence" value="ECO:0007669"/>
    <property type="project" value="UniProtKB-SubCell"/>
</dbReference>
<keyword evidence="11" id="KW-0966">Cell projection</keyword>
<dbReference type="InterPro" id="IPR052387">
    <property type="entry name" value="Fibrocystin"/>
</dbReference>
<dbReference type="SUPFAM" id="SSF49503">
    <property type="entry name" value="Cupredoxins"/>
    <property type="match status" value="1"/>
</dbReference>
<dbReference type="Gene3D" id="2.160.20.10">
    <property type="entry name" value="Single-stranded right-handed beta-helix, Pectin lyase-like"/>
    <property type="match status" value="1"/>
</dbReference>
<dbReference type="GO" id="GO:0042995">
    <property type="term" value="C:cell projection"/>
    <property type="evidence" value="ECO:0007669"/>
    <property type="project" value="UniProtKB-SubCell"/>
</dbReference>
<evidence type="ECO:0000256" key="5">
    <source>
        <dbReference type="ARBA" id="ARBA00022692"/>
    </source>
</evidence>
<proteinExistence type="predicted"/>
<evidence type="ECO:0000256" key="8">
    <source>
        <dbReference type="ARBA" id="ARBA00022989"/>
    </source>
</evidence>
<evidence type="ECO:0000256" key="6">
    <source>
        <dbReference type="ARBA" id="ARBA00022729"/>
    </source>
</evidence>
<evidence type="ECO:0000256" key="1">
    <source>
        <dbReference type="ARBA" id="ARBA00004167"/>
    </source>
</evidence>
<dbReference type="SUPFAM" id="SSF56988">
    <property type="entry name" value="Anthrax protective antigen"/>
    <property type="match status" value="1"/>
</dbReference>
<dbReference type="InterPro" id="IPR019316">
    <property type="entry name" value="G8_domain"/>
</dbReference>
<dbReference type="FunFam" id="2.160.20.10:FF:000070">
    <property type="entry name" value="PKHD1 like 1"/>
    <property type="match status" value="1"/>
</dbReference>
<dbReference type="Gene3D" id="2.60.120.1560">
    <property type="match status" value="1"/>
</dbReference>
<dbReference type="InterPro" id="IPR011658">
    <property type="entry name" value="PA14_dom"/>
</dbReference>
<keyword evidence="10" id="KW-0325">Glycoprotein</keyword>
<dbReference type="Pfam" id="PF01833">
    <property type="entry name" value="TIG"/>
    <property type="match status" value="14"/>
</dbReference>
<dbReference type="SMART" id="SM00429">
    <property type="entry name" value="IPT"/>
    <property type="match status" value="14"/>
</dbReference>
<dbReference type="InterPro" id="IPR012334">
    <property type="entry name" value="Pectin_lyas_fold"/>
</dbReference>
<gene>
    <name evidence="17" type="primary">PKHD1L1</name>
</gene>
<dbReference type="PANTHER" id="PTHR46769:SF2">
    <property type="entry name" value="FIBROCYSTIN-L ISOFORM 2 PRECURSOR-RELATED"/>
    <property type="match status" value="1"/>
</dbReference>
<feature type="domain" description="G8" evidence="14">
    <location>
        <begin position="3038"/>
        <end position="3172"/>
    </location>
</feature>
<evidence type="ECO:0000256" key="4">
    <source>
        <dbReference type="ARBA" id="ARBA00022475"/>
    </source>
</evidence>
<keyword evidence="6 13" id="KW-0732">Signal</keyword>
<evidence type="ECO:0000313" key="16">
    <source>
        <dbReference type="Proteomes" id="UP001318040"/>
    </source>
</evidence>
<dbReference type="FunFam" id="2.60.40.10:FF:000857">
    <property type="entry name" value="PKHD1 like 1"/>
    <property type="match status" value="1"/>
</dbReference>
<dbReference type="SMART" id="SM01225">
    <property type="entry name" value="G8"/>
    <property type="match status" value="2"/>
</dbReference>
<keyword evidence="5 12" id="KW-0812">Transmembrane</keyword>
<feature type="chain" id="PRO_5042479564" evidence="13">
    <location>
        <begin position="25"/>
        <end position="4275"/>
    </location>
</feature>
<evidence type="ECO:0000256" key="9">
    <source>
        <dbReference type="ARBA" id="ARBA00023136"/>
    </source>
</evidence>
<evidence type="ECO:0000256" key="12">
    <source>
        <dbReference type="SAM" id="Phobius"/>
    </source>
</evidence>
<dbReference type="InterPro" id="IPR013783">
    <property type="entry name" value="Ig-like_fold"/>
</dbReference>
<evidence type="ECO:0000256" key="11">
    <source>
        <dbReference type="ARBA" id="ARBA00023273"/>
    </source>
</evidence>
<reference evidence="17" key="1">
    <citation type="submission" date="2025-08" db="UniProtKB">
        <authorList>
            <consortium name="RefSeq"/>
        </authorList>
    </citation>
    <scope>IDENTIFICATION</scope>
    <source>
        <tissue evidence="17">Sperm</tissue>
    </source>
</reference>
<feature type="domain" description="PA14" evidence="15">
    <location>
        <begin position="332"/>
        <end position="486"/>
    </location>
</feature>
<evidence type="ECO:0000313" key="17">
    <source>
        <dbReference type="RefSeq" id="XP_032810524.1"/>
    </source>
</evidence>
<dbReference type="InterPro" id="IPR037524">
    <property type="entry name" value="PA14/GLEYA"/>
</dbReference>
<dbReference type="Gene3D" id="2.60.40.420">
    <property type="entry name" value="Cupredoxins - blue copper proteins"/>
    <property type="match status" value="1"/>
</dbReference>
<sequence>MGPNVQCVAAWALCLLLHAALVQAWPQVFDVEPRYGSLNGATRLTISGTGFAQESQVSFGDGDSQLGNAVFLVSWRHAVPCDVEKDSSHENIIICYTRPLLEDQYSVRVTVDSVPIRKQDICKGVHKKWECTFNTKMWKTPYIESISPTSGPPGTVVTLRGNVFTSVYGNNVALSTNGKSTRVQRAYAGGMPCELLLPNSDSLYRLELDNEKSDKGYLSCNITSTYIGHLNVSFILSDDFGRSLPDKSTFLVSALNKLSMFQSYAEVAAVSPAAGSLEGGTLLTVTGRFFDQTDAPVRVLVGGRKCLVTAVTDTQITCRTQRFVPSNATFYTGGRGLRLEIWNGSQPQSFEKIALLNASSPGYALDTVDATWKRWATGWNYFTARFSGFFVPPENGSYEFYVRGDDKCALFLSPSGDPADKVKVAYSNRVTHSYFKDASQRSPPVQLVAGQPCYLELDFQQFNGLAVVEVATFREKTIYTEQQTASAINHIQLLRTSSVVQPEIQVVSLVGWRAGVPSAEVQELTVSSPCLGSAGDCSDQTFRLAFARVRTVALQADARAEDVRAALAAVLRPDDVSVERADVPEGLRFTVTFASERGDFELLQWEVTPGSQVNVSVRERATGSASMASFSLRWDGRLSAPIPANATPEQVQAALEGVISSRCPQEVSGISETFAVKFFRDYETASPTVPGENRGQRTLHMEAFCGRYSLKNPAVLYNAGDARPDGTPYGNISLSIHRQLCVAMWGNIAPKLGLAFTWRSKDGASRSSDEWFDFALPSLPGWQYVCVDLLSLLRSDQRFATGSRFLVWRLGLQKGGGVGDFAVDAVYVGQVATTGSPADVLARRVSGAAPPLSSVLVQSEPATPGTFTVTFTPLPCGHGLPVLEAAFATRSEQVEAGVVEFRGEDWPPGAAVRVERVQAASPPISGSFSITAYNTTLPGLPHDVSAEELQAALQSAAGEAGQLAVTRDASGSCSGHSWTIKWLTAPGAQPLLQVDGAGLRGINASVSVTTVQRGGLLQPIQGDSLRTIHSTPQVEVFVNNVPSKCVRECGYAWRADLTPVVTAVQPDAGSHEAGTVVTVSGSGFSADTDADRTMVSIGGSSCLILSLNESVLECRVRNGTAGRHVVAVYVAGRGLARHAGGTHVFSYALNLLHVNPASGSAAGGTGVSVSGAGFGTDARVDMGGVPCEVVTVTPNHISCLSPPGSPGEVNVMVRSGGVEAAWTGTFTYVGASGAAITAVSPSVSGVAGGSLLNLTGVGLGAGNRGGTVTVGEAACLVQRWTETAIDCLLPSLPPAVYPIHVSLGAWGYVPFSPGVKSTVEFVLRVTDVQPRGGSLYGGTRVTITGDGFSSNATSNNVTIGGVPCVVLSSSWSRLECLSLGTATTHTVTNRGIHRSLGEGYEWSAPVLDVFVGDTVVWRWSSPPFLQAAGYRVYSVANASTSQPDGTFASPVAASPAGSFSYTFSREGRYFYTSGAVNSKQLELRGAVSVRRAPARTGVLALSLAGIPAQSRPASASRVSRREAPSPCAVTSKAGGDCGANSLEPDSSLAGFSFSYDECFSPSVTDISPQSGTIDTQLRIVGTGFAAVPCANEVTVGGFPCEVDKSSDNEILCRLNPRDTMNVGTALPLSLIVNNLGAAVVKTRTEMSRRFALLPLLLSVSPGAGSLAGRTRLTLEGSGFGATPGDALVLVGGRPCAVVSVNYTRVECDTAPSSVELAVEVGLTVRGWPAACRGRCNFSYSAEATPTLSAVSPAEVTAARTLLTLDGSRFGADPSAIRVFIGGGGGGGDGGGDCVPVNVTDTQIVCQSGSVRAGSHPVDVQVWSRGRARSTVTVHSLPAAALSPTSGSVNGGTALNLVGNGFAPGNTTVSIGGAPCEILTSTPERVTCRTPARAAGLARVVVRAAGVPFPMLKFNYSAANTPVITSIAPATGTAGRLVTIAGAGFGSDAGTVTVLIGSAACALETVAPSRVTCRAGEHPGGTYGVFLQRSPNGVASSSATFHYQQFLTDVSPSEGSFGGQQKMNVSGSGYDPAKSRVLVCGRECPVQRDVSTSTSLYCLVPPNNGTDAEESCAVRVETGADGVELPGAFSYRRRLTPVISGVSPARGGTAGGTRLTIAGARFSAGGEIGVSVGGTACIVRSVSDSEVVCMTEAHSPSQLATVRVHSSSGDALPEGPAEFLYVDVWSSRFTWGGDSPPEEGSFAVITANQTVLLDQSTPVLKMLLIQGGRLVFEEKDLELQAENILITDGGALQVGTEEAPFQHKAIITLHGHIRSPELPMYGAKTLGVRHGVLDLHGRPVPVPWTRLAETAEAGSTTLRLQVAVTWAPGDSIVIATTGGRHSQRENEQRTIAVVSADGRTVTLREPLAFRHLGVSVGLPGGRKLQARAEVGLLTRNVVVRGSEQVAWSEHIQACPEGFNTGEFATQTCFQGRFGEEIGSDQFGGCIMFHAPRPGQGLALGRIEHVEIYHAGQAFRLGRYPIHWHLMGDVAFRSYVRGCALHHTFNRAITIHNTHQLLVERNVAYNVMGGAYFIEDGIEQGNVLQHNLAVFVRQSTSLLNDDVTPAGYWITNPNNTVRHNAAAGGTHFGFWYRMHEHPDGPSFDRNVCQKRMPLGEFFNNTVHSQGWFGLWIFEAYFPMRGGGCSSVEPEPARFDSLTVWNCEKGAEWVNGGALQFHNFLLANNENAGVESKRVISEFVGGWGENAGALLKDVVVVGHLDELGLGPNHCTVHGLILPFNEGLTVSGAQFVNFDRRSCAVFGVTSIQGVCIDRCGGWSERFERVKFINSPNKAKFRWEHEVILHDMDGSLTGNVGSKVVARSDLLDPAHCKPGPEWNHGNYPAMVCDASVRFHRLAFNRPSPSSLEGKNVLLTNAHGTSEVPFLKKRLTHQRGWMALLPSRQTYRWAFQDAEHITNISYTATFYGLAEDDYVIINHNLMQAPDKFFTNGLDRNNSVTGLSATSSRTGDWFFNATSRDLYYMVSGNESGPTGRPSSSSLDASLRNQNVMLQVLRCFYEGCIVPKVKPVPPNAVKYDLWSNSSFWLASPENDHSVPAEGSNVTVPPGSWLVLDVAPPVLHRLTVYGVLEVPVDVWNRSAPPLVLNVTYLSIQGGRFIAGREDSPLEGDFSVVLRGDHLTPDWPLPNGPNQGSKVIGVFGGLDLHGTNHSVYKTKLGQTAAAGSGSITLASPVDWKVGSDVVISTSSYDSWQTETRRVTAISADGRTLSLNATLQHSHKGETHTMQDARYTLATDVGLLTRNVRVLGHDQPAWYSESFGARVLVSAYASGETEYRGFARISNVEFYHSGQEGYREPTDPRYSVAFLGLGQANSETPSYVRGCSFHHGFAPAIGVFSTDGVDIDDNVVHFTVGEGIRVEGGHVRIRRNLVTLSVWPGTYQDRLETNNLLLWPAAIQVHEATDVVLQGNVVAGFERLGFRIDGEPCPGVSSAVAAWSDNEVHGGLFGVYMNKDGYPGCSHIQGFLIWSCWDYGIYFQVTESVRVSNVSLVDNGMGLMSIIYSPLATSHKYSQKTVLVQNSLVVGTSPSFSCSDRLTNTNPNVQLTMEHRSPRPATNGRSGICWPTFASGHNRAPEKPHAGIMSYNAISGMMLVEDVVFAGFGEACSGKRSVAFMTNPLNEDLQHPVHTRRLRWFDAPASARVFIHRPDLSKVNPSDCVDMDCDAKKKALLRDLDGSLLGGSAGAVVPQSEYEWDGDPRHGLGDYRIPRTLLTRADGSRIPVASIAPNKGVVRDATCVLEAAWQAWRCSGLQYEMLVIESLDPDTETRRLSPVALLANGYVDLINGPQDHGWCTGYTCQRRISLFHGVVAANTSYSLHFTSTSPQHLRLMMLNAEPETAVRVGVFYSTPQRLDVYVDGALVAPGNAQWNAERTEYTLVAPSYEGEFVPAVSSSVAGANYFERGEQTLHVVLRGGAPVEVRVSPMLFVSFDVPAMTLEAFYSSELVPKLALLLGVPADKLRATRVVREDGGARRRRRRRSATVLHVEIAVSGRPPLRLPADDGDASSGLTWAELQEATKRLSASLQLGNLSTALGVNITGAKIIKPMPPAGSVAWDKMASVPVNWSDPWLPVPELGSLVLAVEPMAGPLGQPFLVQPALRADDRDGNCMEFGVTSWSVLALLKNTSGEMVPYLNGTKTIAFSGCWANFSDLSITQTGEFVMEFVLEGSFRAHSRAMMVQQGRSPADGLTASQRTVLILGLAVPLSLLLLVLIVVMIVRSASSNSKSQVNPEVYTHSNQVYNSMPDNTSLPAVTQEKNMLAEPASM</sequence>
<dbReference type="SUPFAM" id="SSF51126">
    <property type="entry name" value="Pectin lyase-like"/>
    <property type="match status" value="2"/>
</dbReference>
<dbReference type="PANTHER" id="PTHR46769">
    <property type="entry name" value="POLYCYSTIC KIDNEY AND HEPATIC DISEASE 1 (AUTOSOMAL RECESSIVE)-LIKE 1"/>
    <property type="match status" value="1"/>
</dbReference>
<dbReference type="SUPFAM" id="SSF81296">
    <property type="entry name" value="E set domains"/>
    <property type="match status" value="14"/>
</dbReference>
<dbReference type="InterPro" id="IPR011050">
    <property type="entry name" value="Pectin_lyase_fold/virulence"/>
</dbReference>
<comment type="subcellular location">
    <subcellularLocation>
        <location evidence="2">Cell membrane</location>
    </subcellularLocation>
    <subcellularLocation>
        <location evidence="3">Cell projection</location>
    </subcellularLocation>
    <subcellularLocation>
        <location evidence="1">Membrane</location>
        <topology evidence="1">Single-pass membrane protein</topology>
    </subcellularLocation>
</comment>
<dbReference type="Gene3D" id="2.60.40.10">
    <property type="entry name" value="Immunoglobulins"/>
    <property type="match status" value="14"/>
</dbReference>
<keyword evidence="4" id="KW-1003">Cell membrane</keyword>
<dbReference type="InterPro" id="IPR008972">
    <property type="entry name" value="Cupredoxin"/>
</dbReference>
<evidence type="ECO:0000256" key="7">
    <source>
        <dbReference type="ARBA" id="ARBA00022737"/>
    </source>
</evidence>
<dbReference type="PROSITE" id="PS51484">
    <property type="entry name" value="G8"/>
    <property type="match status" value="2"/>
</dbReference>
<dbReference type="InterPro" id="IPR002909">
    <property type="entry name" value="IPT_dom"/>
</dbReference>
<dbReference type="InterPro" id="IPR006626">
    <property type="entry name" value="PbH1"/>
</dbReference>
<dbReference type="Pfam" id="PF10162">
    <property type="entry name" value="G8"/>
    <property type="match status" value="2"/>
</dbReference>
<dbReference type="InterPro" id="IPR014756">
    <property type="entry name" value="Ig_E-set"/>
</dbReference>
<dbReference type="FunFam" id="2.60.40.10:FF:001316">
    <property type="entry name" value="PKHD1 like 1"/>
    <property type="match status" value="1"/>
</dbReference>
<feature type="signal peptide" evidence="13">
    <location>
        <begin position="1"/>
        <end position="24"/>
    </location>
</feature>
<evidence type="ECO:0000259" key="14">
    <source>
        <dbReference type="PROSITE" id="PS51484"/>
    </source>
</evidence>
<dbReference type="FunFam" id="2.60.40.10:FF:000616">
    <property type="entry name" value="PKHD1 like 1"/>
    <property type="match status" value="1"/>
</dbReference>
<dbReference type="FunFam" id="2.60.40.10:FF:001292">
    <property type="entry name" value="PKHD1 like 1"/>
    <property type="match status" value="1"/>
</dbReference>
<dbReference type="Proteomes" id="UP001318040">
    <property type="component" value="Chromosome 15"/>
</dbReference>
<dbReference type="RefSeq" id="XP_032810524.1">
    <property type="nucleotide sequence ID" value="XM_032954633.1"/>
</dbReference>
<dbReference type="Pfam" id="PF24606">
    <property type="entry name" value="CEMIP_beta-hel"/>
    <property type="match status" value="2"/>
</dbReference>
<organism evidence="16 17">
    <name type="scientific">Petromyzon marinus</name>
    <name type="common">Sea lamprey</name>
    <dbReference type="NCBI Taxonomy" id="7757"/>
    <lineage>
        <taxon>Eukaryota</taxon>
        <taxon>Metazoa</taxon>
        <taxon>Chordata</taxon>
        <taxon>Craniata</taxon>
        <taxon>Vertebrata</taxon>
        <taxon>Cyclostomata</taxon>
        <taxon>Hyperoartia</taxon>
        <taxon>Petromyzontiformes</taxon>
        <taxon>Petromyzontidae</taxon>
        <taxon>Petromyzon</taxon>
    </lineage>
</organism>
<dbReference type="Pfam" id="PF07691">
    <property type="entry name" value="PA14"/>
    <property type="match status" value="1"/>
</dbReference>
<accession>A0AAJ7T465</accession>
<keyword evidence="7" id="KW-0677">Repeat</keyword>
<keyword evidence="8 12" id="KW-1133">Transmembrane helix</keyword>
<evidence type="ECO:0000256" key="2">
    <source>
        <dbReference type="ARBA" id="ARBA00004236"/>
    </source>
</evidence>
<keyword evidence="16" id="KW-1185">Reference proteome</keyword>
<feature type="domain" description="G8" evidence="14">
    <location>
        <begin position="2188"/>
        <end position="2308"/>
    </location>
</feature>